<dbReference type="PANTHER" id="PTHR46558:SF11">
    <property type="entry name" value="HTH-TYPE TRANSCRIPTIONAL REGULATOR XRE"/>
    <property type="match status" value="1"/>
</dbReference>
<comment type="caution">
    <text evidence="3">The sequence shown here is derived from an EMBL/GenBank/DDBJ whole genome shotgun (WGS) entry which is preliminary data.</text>
</comment>
<accession>A0ABT7UED4</accession>
<protein>
    <submittedName>
        <fullName evidence="3">Helix-turn-helix transcriptional regulator</fullName>
    </submittedName>
</protein>
<keyword evidence="4" id="KW-1185">Reference proteome</keyword>
<reference evidence="3" key="2">
    <citation type="submission" date="2023-06" db="EMBL/GenBank/DDBJ databases">
        <authorList>
            <person name="Zeman M."/>
            <person name="Kubasova T."/>
            <person name="Jahodarova E."/>
            <person name="Nykrynova M."/>
            <person name="Rychlik I."/>
        </authorList>
    </citation>
    <scope>NUCLEOTIDE SEQUENCE</scope>
    <source>
        <strain evidence="3">ET39</strain>
    </source>
</reference>
<proteinExistence type="predicted"/>
<evidence type="ECO:0000313" key="4">
    <source>
        <dbReference type="Proteomes" id="UP001529340"/>
    </source>
</evidence>
<dbReference type="Pfam" id="PF01381">
    <property type="entry name" value="HTH_3"/>
    <property type="match status" value="1"/>
</dbReference>
<dbReference type="CDD" id="cd00093">
    <property type="entry name" value="HTH_XRE"/>
    <property type="match status" value="1"/>
</dbReference>
<dbReference type="Gene3D" id="1.10.260.40">
    <property type="entry name" value="lambda repressor-like DNA-binding domains"/>
    <property type="match status" value="1"/>
</dbReference>
<dbReference type="PANTHER" id="PTHR46558">
    <property type="entry name" value="TRACRIPTIONAL REGULATORY PROTEIN-RELATED-RELATED"/>
    <property type="match status" value="1"/>
</dbReference>
<dbReference type="EMBL" id="JAUDCG010000057">
    <property type="protein sequence ID" value="MDM8157985.1"/>
    <property type="molecule type" value="Genomic_DNA"/>
</dbReference>
<dbReference type="SMART" id="SM00530">
    <property type="entry name" value="HTH_XRE"/>
    <property type="match status" value="1"/>
</dbReference>
<sequence length="118" mass="13293">MDKKDYGRRLANAIATQMRRKGITQEQLGNKIGVSQRTISDYASGKTAPSYDVMARMAGILEISLDQIYELKEDHAAVYLDKDESKLVDVFRQVPAEQRKDCLDAVVQVMSLLTPKDE</sequence>
<evidence type="ECO:0000313" key="3">
    <source>
        <dbReference type="EMBL" id="MDM8157985.1"/>
    </source>
</evidence>
<evidence type="ECO:0000259" key="2">
    <source>
        <dbReference type="PROSITE" id="PS50943"/>
    </source>
</evidence>
<dbReference type="RefSeq" id="WP_289608424.1">
    <property type="nucleotide sequence ID" value="NZ_JAUDCG010000057.1"/>
</dbReference>
<name>A0ABT7UED4_9FIRM</name>
<dbReference type="InterPro" id="IPR010982">
    <property type="entry name" value="Lambda_DNA-bd_dom_sf"/>
</dbReference>
<organism evidence="3 4">
    <name type="scientific">Amedibacillus dolichus</name>
    <dbReference type="NCBI Taxonomy" id="31971"/>
    <lineage>
        <taxon>Bacteria</taxon>
        <taxon>Bacillati</taxon>
        <taxon>Bacillota</taxon>
        <taxon>Erysipelotrichia</taxon>
        <taxon>Erysipelotrichales</taxon>
        <taxon>Erysipelotrichaceae</taxon>
        <taxon>Amedibacillus</taxon>
    </lineage>
</organism>
<dbReference type="PROSITE" id="PS50943">
    <property type="entry name" value="HTH_CROC1"/>
    <property type="match status" value="1"/>
</dbReference>
<reference evidence="3" key="1">
    <citation type="submission" date="2023-06" db="EMBL/GenBank/DDBJ databases">
        <title>Identification and characterization of horizontal gene transfer across gut microbiota members of farm animals based on homology search.</title>
        <authorList>
            <person name="Schwarzerova J."/>
            <person name="Nykrynova M."/>
            <person name="Jureckova K."/>
            <person name="Cejkova D."/>
            <person name="Rychlik I."/>
        </authorList>
    </citation>
    <scope>NUCLEOTIDE SEQUENCE</scope>
    <source>
        <strain evidence="3">ET39</strain>
    </source>
</reference>
<keyword evidence="1" id="KW-0238">DNA-binding</keyword>
<dbReference type="InterPro" id="IPR001387">
    <property type="entry name" value="Cro/C1-type_HTH"/>
</dbReference>
<dbReference type="SUPFAM" id="SSF47413">
    <property type="entry name" value="lambda repressor-like DNA-binding domains"/>
    <property type="match status" value="1"/>
</dbReference>
<dbReference type="Proteomes" id="UP001529340">
    <property type="component" value="Unassembled WGS sequence"/>
</dbReference>
<evidence type="ECO:0000256" key="1">
    <source>
        <dbReference type="ARBA" id="ARBA00023125"/>
    </source>
</evidence>
<feature type="domain" description="HTH cro/C1-type" evidence="2">
    <location>
        <begin position="14"/>
        <end position="68"/>
    </location>
</feature>
<gene>
    <name evidence="3" type="ORF">QUV96_10115</name>
</gene>